<evidence type="ECO:0000256" key="8">
    <source>
        <dbReference type="ARBA" id="ARBA00022989"/>
    </source>
</evidence>
<dbReference type="AlphaFoldDB" id="A0A8H7DI43"/>
<comment type="caution">
    <text evidence="12">The sequence shown here is derived from an EMBL/GenBank/DDBJ whole genome shotgun (WGS) entry which is preliminary data.</text>
</comment>
<evidence type="ECO:0000256" key="10">
    <source>
        <dbReference type="SAM" id="MobiDB-lite"/>
    </source>
</evidence>
<feature type="transmembrane region" description="Helical" evidence="11">
    <location>
        <begin position="110"/>
        <end position="129"/>
    </location>
</feature>
<name>A0A8H7DI43_9AGAR</name>
<keyword evidence="5 11" id="KW-0812">Transmembrane</keyword>
<feature type="transmembrane region" description="Helical" evidence="11">
    <location>
        <begin position="696"/>
        <end position="714"/>
    </location>
</feature>
<evidence type="ECO:0000256" key="5">
    <source>
        <dbReference type="ARBA" id="ARBA00022692"/>
    </source>
</evidence>
<dbReference type="OrthoDB" id="377083at2759"/>
<feature type="transmembrane region" description="Helical" evidence="11">
    <location>
        <begin position="631"/>
        <end position="650"/>
    </location>
</feature>
<feature type="transmembrane region" description="Helical" evidence="11">
    <location>
        <begin position="721"/>
        <end position="739"/>
    </location>
</feature>
<dbReference type="Proteomes" id="UP000623467">
    <property type="component" value="Unassembled WGS sequence"/>
</dbReference>
<comment type="similarity">
    <text evidence="2">Belongs to the polyprenol kinase family.</text>
</comment>
<dbReference type="PANTHER" id="PTHR13205:SF15">
    <property type="entry name" value="DOLICHOL KINASE"/>
    <property type="match status" value="1"/>
</dbReference>
<reference evidence="12" key="1">
    <citation type="submission" date="2020-05" db="EMBL/GenBank/DDBJ databases">
        <title>Mycena genomes resolve the evolution of fungal bioluminescence.</title>
        <authorList>
            <person name="Tsai I.J."/>
        </authorList>
    </citation>
    <scope>NUCLEOTIDE SEQUENCE</scope>
    <source>
        <strain evidence="12">160909Yilan</strain>
    </source>
</reference>
<feature type="transmembrane region" description="Helical" evidence="11">
    <location>
        <begin position="466"/>
        <end position="486"/>
    </location>
</feature>
<evidence type="ECO:0000256" key="2">
    <source>
        <dbReference type="ARBA" id="ARBA00010794"/>
    </source>
</evidence>
<feature type="transmembrane region" description="Helical" evidence="11">
    <location>
        <begin position="334"/>
        <end position="353"/>
    </location>
</feature>
<feature type="transmembrane region" description="Helical" evidence="11">
    <location>
        <begin position="270"/>
        <end position="291"/>
    </location>
</feature>
<evidence type="ECO:0000256" key="6">
    <source>
        <dbReference type="ARBA" id="ARBA00022777"/>
    </source>
</evidence>
<dbReference type="EMBL" id="JACAZH010000002">
    <property type="protein sequence ID" value="KAF7375160.1"/>
    <property type="molecule type" value="Genomic_DNA"/>
</dbReference>
<evidence type="ECO:0000256" key="4">
    <source>
        <dbReference type="ARBA" id="ARBA00022679"/>
    </source>
</evidence>
<gene>
    <name evidence="12" type="ORF">MSAN_00402500</name>
</gene>
<evidence type="ECO:0000313" key="13">
    <source>
        <dbReference type="Proteomes" id="UP000623467"/>
    </source>
</evidence>
<feature type="transmembrane region" description="Helical" evidence="11">
    <location>
        <begin position="657"/>
        <end position="676"/>
    </location>
</feature>
<feature type="transmembrane region" description="Helical" evidence="11">
    <location>
        <begin position="608"/>
        <end position="625"/>
    </location>
</feature>
<evidence type="ECO:0000256" key="1">
    <source>
        <dbReference type="ARBA" id="ARBA00004477"/>
    </source>
</evidence>
<evidence type="ECO:0000256" key="7">
    <source>
        <dbReference type="ARBA" id="ARBA00022824"/>
    </source>
</evidence>
<protein>
    <recommendedName>
        <fullName evidence="3">dolichol kinase</fullName>
        <ecNumber evidence="3">2.7.1.108</ecNumber>
    </recommendedName>
</protein>
<organism evidence="12 13">
    <name type="scientific">Mycena sanguinolenta</name>
    <dbReference type="NCBI Taxonomy" id="230812"/>
    <lineage>
        <taxon>Eukaryota</taxon>
        <taxon>Fungi</taxon>
        <taxon>Dikarya</taxon>
        <taxon>Basidiomycota</taxon>
        <taxon>Agaricomycotina</taxon>
        <taxon>Agaricomycetes</taxon>
        <taxon>Agaricomycetidae</taxon>
        <taxon>Agaricales</taxon>
        <taxon>Marasmiineae</taxon>
        <taxon>Mycenaceae</taxon>
        <taxon>Mycena</taxon>
    </lineage>
</organism>
<accession>A0A8H7DI43</accession>
<proteinExistence type="inferred from homology"/>
<keyword evidence="13" id="KW-1185">Reference proteome</keyword>
<feature type="compositionally biased region" description="Low complexity" evidence="10">
    <location>
        <begin position="213"/>
        <end position="242"/>
    </location>
</feature>
<evidence type="ECO:0000256" key="11">
    <source>
        <dbReference type="SAM" id="Phobius"/>
    </source>
</evidence>
<keyword evidence="8 11" id="KW-1133">Transmembrane helix</keyword>
<dbReference type="GO" id="GO:0004168">
    <property type="term" value="F:dolichol kinase activity"/>
    <property type="evidence" value="ECO:0007669"/>
    <property type="project" value="UniProtKB-EC"/>
</dbReference>
<feature type="transmembrane region" description="Helical" evidence="11">
    <location>
        <begin position="423"/>
        <end position="446"/>
    </location>
</feature>
<dbReference type="PANTHER" id="PTHR13205">
    <property type="entry name" value="TRANSMEMBRANE PROTEIN 15-RELATED"/>
    <property type="match status" value="1"/>
</dbReference>
<comment type="subcellular location">
    <subcellularLocation>
        <location evidence="1">Endoplasmic reticulum membrane</location>
        <topology evidence="1">Multi-pass membrane protein</topology>
    </subcellularLocation>
</comment>
<feature type="transmembrane region" description="Helical" evidence="11">
    <location>
        <begin position="303"/>
        <end position="322"/>
    </location>
</feature>
<dbReference type="InterPro" id="IPR032974">
    <property type="entry name" value="Polypren_kinase"/>
</dbReference>
<evidence type="ECO:0000256" key="9">
    <source>
        <dbReference type="ARBA" id="ARBA00023136"/>
    </source>
</evidence>
<keyword evidence="4" id="KW-0808">Transferase</keyword>
<dbReference type="EC" id="2.7.1.108" evidence="3"/>
<feature type="transmembrane region" description="Helical" evidence="11">
    <location>
        <begin position="35"/>
        <end position="53"/>
    </location>
</feature>
<keyword evidence="9 11" id="KW-0472">Membrane</keyword>
<feature type="region of interest" description="Disordered" evidence="10">
    <location>
        <begin position="204"/>
        <end position="261"/>
    </location>
</feature>
<feature type="transmembrane region" description="Helical" evidence="11">
    <location>
        <begin position="373"/>
        <end position="402"/>
    </location>
</feature>
<feature type="transmembrane region" description="Helical" evidence="11">
    <location>
        <begin position="568"/>
        <end position="601"/>
    </location>
</feature>
<keyword evidence="6 12" id="KW-0418">Kinase</keyword>
<dbReference type="GO" id="GO:0043048">
    <property type="term" value="P:dolichyl monophosphate biosynthetic process"/>
    <property type="evidence" value="ECO:0007669"/>
    <property type="project" value="TreeGrafter"/>
</dbReference>
<evidence type="ECO:0000313" key="12">
    <source>
        <dbReference type="EMBL" id="KAF7375160.1"/>
    </source>
</evidence>
<sequence length="760" mass="81777">MDSRRAGESFILLGSLLFATLRIACEPSDGAYNHWISYELYTLLAAALLYMMYTYCTLSDRATPIPDKPPPLQNTHPQSSQAKRKLVDDKFGFIWMSVPKNYRNSSDDGILTGLLLGPFISAALLWTALAPSEGDGIPAGWAIEPPFRLPARNVRALPPHEALIRARYNLVSLSILTSFILLLHVCASRWLEDRCRRVTVSIPPARSSSPCPSGVNGSATSSSGSLLSPAQINGNSSSSGNGPATATANGNIGASEGERRSVPRSEGWRTVYFVLFTLGVSTAAFLLRLALRHHGSGFWQHLSLFDVLVAALFYQFTLYVALRMAHRSLTLGELGLVCFGGTAVFMEFLNITISKIWPITTPYLKTYRLPTPLVVFQSALIGGPFLAGFLVAPFLVLSRHAAQTPIRRQRRQSPADALRTRKILAASAAGGVLLIVFGPLGLWTRWCLGNRDPWVWALRWVLGRRRRIALLGYWGALGSVSVAGWARQLARSRRAAGMGAAVGVGLGSGMGGMGMSMSMGGMMGKGPIAAAGNGTNDTPTTPTSALFAVSGELLDRAPTLGLNARRKFFHGLVVVMFIPGIAFDPAFTHLAFSVAFALFVFAEYIRYFAIYPLGVAVHLFMSEFLDTKDESSTAILSHFYLLTGCAGALWLEGPSRLLGFTGLLVLGIGDALASIVGKQHGRHAWSPTTSKTLEGSAAFSVSVLASVWVLRLCGLVETFSTLLYALVIALAAVLEALSGQNDNLTLPLYTWSALTLVGVS</sequence>
<feature type="transmembrane region" description="Helical" evidence="11">
    <location>
        <begin position="168"/>
        <end position="187"/>
    </location>
</feature>
<dbReference type="GO" id="GO:0005789">
    <property type="term" value="C:endoplasmic reticulum membrane"/>
    <property type="evidence" value="ECO:0007669"/>
    <property type="project" value="UniProtKB-SubCell"/>
</dbReference>
<keyword evidence="7" id="KW-0256">Endoplasmic reticulum</keyword>
<evidence type="ECO:0000256" key="3">
    <source>
        <dbReference type="ARBA" id="ARBA00012132"/>
    </source>
</evidence>
<feature type="transmembrane region" description="Helical" evidence="11">
    <location>
        <begin position="498"/>
        <end position="517"/>
    </location>
</feature>